<dbReference type="AlphaFoldDB" id="A0A7W9GMG4"/>
<comment type="caution">
    <text evidence="2">The sequence shown here is derived from an EMBL/GenBank/DDBJ whole genome shotgun (WGS) entry which is preliminary data.</text>
</comment>
<sequence>MDDPRSALRHLIRTAGWHRRLLAGGLAAAAVAFAIEAASPAPPDTVDVVVAAHDLPGGTVLSAADLATVGLPASAVPAGVVDAASAPGALLAAPVRAGEPITDRRILGPGLLDGWDAAGDVVAAPVRVADAGAATYLRPGDRIDLLATSLDGVASTSVVAADVPVLALPSAAGSTLAEGALVLVAASPAQAADLAAAAVAARLSFTVGVP</sequence>
<dbReference type="Proteomes" id="UP000542813">
    <property type="component" value="Unassembled WGS sequence"/>
</dbReference>
<evidence type="ECO:0000313" key="2">
    <source>
        <dbReference type="EMBL" id="MBB5786397.1"/>
    </source>
</evidence>
<proteinExistence type="predicted"/>
<protein>
    <submittedName>
        <fullName evidence="2">Flp pilus assembly protein CpaB</fullName>
    </submittedName>
</protein>
<evidence type="ECO:0000259" key="1">
    <source>
        <dbReference type="SMART" id="SM00858"/>
    </source>
</evidence>
<reference evidence="2 3" key="1">
    <citation type="submission" date="2020-08" db="EMBL/GenBank/DDBJ databases">
        <title>Sequencing the genomes of 1000 actinobacteria strains.</title>
        <authorList>
            <person name="Klenk H.-P."/>
        </authorList>
    </citation>
    <scope>NUCLEOTIDE SEQUENCE [LARGE SCALE GENOMIC DNA]</scope>
    <source>
        <strain evidence="2 3">DSM 102122</strain>
    </source>
</reference>
<keyword evidence="3" id="KW-1185">Reference proteome</keyword>
<dbReference type="EMBL" id="JACHMM010000001">
    <property type="protein sequence ID" value="MBB5786397.1"/>
    <property type="molecule type" value="Genomic_DNA"/>
</dbReference>
<dbReference type="CDD" id="cd11614">
    <property type="entry name" value="SAF_CpaB_FlgA_like"/>
    <property type="match status" value="1"/>
</dbReference>
<evidence type="ECO:0000313" key="3">
    <source>
        <dbReference type="Proteomes" id="UP000542813"/>
    </source>
</evidence>
<dbReference type="RefSeq" id="WP_184819824.1">
    <property type="nucleotide sequence ID" value="NZ_JACHMM010000001.1"/>
</dbReference>
<name>A0A7W9GMG4_9ACTN</name>
<organism evidence="2 3">
    <name type="scientific">Jiangella mangrovi</name>
    <dbReference type="NCBI Taxonomy" id="1524084"/>
    <lineage>
        <taxon>Bacteria</taxon>
        <taxon>Bacillati</taxon>
        <taxon>Actinomycetota</taxon>
        <taxon>Actinomycetes</taxon>
        <taxon>Jiangellales</taxon>
        <taxon>Jiangellaceae</taxon>
        <taxon>Jiangella</taxon>
    </lineage>
</organism>
<accession>A0A7W9GMG4</accession>
<feature type="domain" description="SAF" evidence="1">
    <location>
        <begin position="46"/>
        <end position="107"/>
    </location>
</feature>
<dbReference type="Pfam" id="PF08666">
    <property type="entry name" value="SAF"/>
    <property type="match status" value="1"/>
</dbReference>
<gene>
    <name evidence="2" type="ORF">HD601_000972</name>
</gene>
<dbReference type="SMART" id="SM00858">
    <property type="entry name" value="SAF"/>
    <property type="match status" value="1"/>
</dbReference>
<dbReference type="InterPro" id="IPR013974">
    <property type="entry name" value="SAF"/>
</dbReference>